<dbReference type="AlphaFoldDB" id="A0A7D5USV4"/>
<gene>
    <name evidence="2" type="ORF">G6M90_00g025120</name>
</gene>
<keyword evidence="3" id="KW-1185">Reference proteome</keyword>
<proteinExistence type="predicted"/>
<protein>
    <submittedName>
        <fullName evidence="2">Uncharacterized protein</fullName>
    </submittedName>
</protein>
<evidence type="ECO:0000313" key="3">
    <source>
        <dbReference type="Proteomes" id="UP000510686"/>
    </source>
</evidence>
<dbReference type="EMBL" id="CP058932">
    <property type="protein sequence ID" value="QLI65818.1"/>
    <property type="molecule type" value="Genomic_DNA"/>
</dbReference>
<accession>A0A7D5USV4</accession>
<evidence type="ECO:0000313" key="2">
    <source>
        <dbReference type="EMBL" id="QLI65818.1"/>
    </source>
</evidence>
<feature type="region of interest" description="Disordered" evidence="1">
    <location>
        <begin position="117"/>
        <end position="136"/>
    </location>
</feature>
<name>A0A7D5USV4_9HYPO</name>
<dbReference type="Proteomes" id="UP000510686">
    <property type="component" value="Chromosome 1"/>
</dbReference>
<dbReference type="RefSeq" id="XP_065986036.1">
    <property type="nucleotide sequence ID" value="XM_066129950.1"/>
</dbReference>
<sequence length="136" mass="15031">MEELPKAHGRSLRAGYSPLHHAAAIEINRMVPPSLEAGGFMSVDSMYTQCTNFPPPLSSASDTSREIDRPANLDMEDSRNAPGWLPAPSWQSNWQRNGWDYGLADPFWSLCPFSPTTGSSRDNIGNSSSLSNREFQ</sequence>
<dbReference type="GeneID" id="90967526"/>
<dbReference type="OrthoDB" id="3882355at2759"/>
<dbReference type="KEGG" id="mbrn:90967526"/>
<evidence type="ECO:0000256" key="1">
    <source>
        <dbReference type="SAM" id="MobiDB-lite"/>
    </source>
</evidence>
<organism evidence="2 3">
    <name type="scientific">Metarhizium brunneum</name>
    <dbReference type="NCBI Taxonomy" id="500148"/>
    <lineage>
        <taxon>Eukaryota</taxon>
        <taxon>Fungi</taxon>
        <taxon>Dikarya</taxon>
        <taxon>Ascomycota</taxon>
        <taxon>Pezizomycotina</taxon>
        <taxon>Sordariomycetes</taxon>
        <taxon>Hypocreomycetidae</taxon>
        <taxon>Hypocreales</taxon>
        <taxon>Clavicipitaceae</taxon>
        <taxon>Metarhizium</taxon>
    </lineage>
</organism>
<reference evidence="2 3" key="1">
    <citation type="submission" date="2020-07" db="EMBL/GenBank/DDBJ databases">
        <title>Telomere length de novo assembly of all 7 chromosomes of the fungus, Metarhizium brunneum, using a novel assembly pipeline.</title>
        <authorList>
            <person name="Saud z."/>
            <person name="Kortsinoglou A."/>
            <person name="Kouvelis V.N."/>
            <person name="Butt T.M."/>
        </authorList>
    </citation>
    <scope>NUCLEOTIDE SEQUENCE [LARGE SCALE GENOMIC DNA]</scope>
    <source>
        <strain evidence="2 3">4556</strain>
    </source>
</reference>